<evidence type="ECO:0000313" key="4">
    <source>
        <dbReference type="Proteomes" id="UP000232230"/>
    </source>
</evidence>
<accession>A0A2K8NYU6</accession>
<dbReference type="Proteomes" id="UP000232230">
    <property type="component" value="Chromosome"/>
</dbReference>
<keyword evidence="1" id="KW-0175">Coiled coil</keyword>
<feature type="transmembrane region" description="Helical" evidence="2">
    <location>
        <begin position="94"/>
        <end position="116"/>
    </location>
</feature>
<dbReference type="EMBL" id="CP024965">
    <property type="protein sequence ID" value="ATZ18989.1"/>
    <property type="molecule type" value="Genomic_DNA"/>
</dbReference>
<evidence type="ECO:0000256" key="2">
    <source>
        <dbReference type="SAM" id="Phobius"/>
    </source>
</evidence>
<sequence length="206" mass="23289">MNNFKQKYKFSPTFKIGSMLILIFSGIAIAGGFALFIFGISWVFMGVYSGETVSDNHVTWGITMMVLGMYVMLMNIFALTLTSLAVNRKNPNNMMITAIVSIAGVVAMFGGVILLFTPVATKEENGKRVINPEQKVPTVIKHHASEKEFSQNNHELENLEKQELEKQKLKEELIALKQKITDNLADENEKNLFVVKTREYQDKYSK</sequence>
<organism evidence="3 4">
    <name type="scientific">Williamsoniiplasma somnilux</name>
    <dbReference type="NCBI Taxonomy" id="215578"/>
    <lineage>
        <taxon>Bacteria</taxon>
        <taxon>Bacillati</taxon>
        <taxon>Mycoplasmatota</taxon>
        <taxon>Mollicutes</taxon>
        <taxon>Entomoplasmatales</taxon>
        <taxon>Williamsoniiplasma</taxon>
    </lineage>
</organism>
<gene>
    <name evidence="3" type="ORF">ESOMN_v1c06070</name>
</gene>
<proteinExistence type="predicted"/>
<feature type="transmembrane region" description="Helical" evidence="2">
    <location>
        <begin position="20"/>
        <end position="45"/>
    </location>
</feature>
<name>A0A2K8NYU6_9MOLU</name>
<feature type="transmembrane region" description="Helical" evidence="2">
    <location>
        <begin position="57"/>
        <end position="82"/>
    </location>
</feature>
<keyword evidence="4" id="KW-1185">Reference proteome</keyword>
<dbReference type="InterPro" id="IPR036927">
    <property type="entry name" value="Cyt_c_oxase-like_su1_sf"/>
</dbReference>
<keyword evidence="2" id="KW-1133">Transmembrane helix</keyword>
<dbReference type="Gene3D" id="1.20.210.10">
    <property type="entry name" value="Cytochrome c oxidase-like, subunit I domain"/>
    <property type="match status" value="1"/>
</dbReference>
<protein>
    <submittedName>
        <fullName evidence="3">Uncharacterized protein</fullName>
    </submittedName>
</protein>
<evidence type="ECO:0000313" key="3">
    <source>
        <dbReference type="EMBL" id="ATZ18989.1"/>
    </source>
</evidence>
<evidence type="ECO:0000256" key="1">
    <source>
        <dbReference type="SAM" id="Coils"/>
    </source>
</evidence>
<reference evidence="3 4" key="1">
    <citation type="submission" date="2017-11" db="EMBL/GenBank/DDBJ databases">
        <title>Genome sequence of Entomoplasma somnilux PYAN-1 (ATCC 49194).</title>
        <authorList>
            <person name="Lo W.-S."/>
            <person name="Gasparich G.E."/>
            <person name="Kuo C.-H."/>
        </authorList>
    </citation>
    <scope>NUCLEOTIDE SEQUENCE [LARGE SCALE GENOMIC DNA]</scope>
    <source>
        <strain evidence="3 4">PYAN-1</strain>
    </source>
</reference>
<dbReference type="KEGG" id="esx:ESOMN_v1c06070"/>
<dbReference type="RefSeq" id="WP_024863504.1">
    <property type="nucleotide sequence ID" value="NZ_CP024965.1"/>
</dbReference>
<keyword evidence="2" id="KW-0812">Transmembrane</keyword>
<keyword evidence="2" id="KW-0472">Membrane</keyword>
<feature type="coiled-coil region" evidence="1">
    <location>
        <begin position="142"/>
        <end position="190"/>
    </location>
</feature>
<dbReference type="AlphaFoldDB" id="A0A2K8NYU6"/>